<feature type="signal peptide" evidence="1">
    <location>
        <begin position="1"/>
        <end position="29"/>
    </location>
</feature>
<evidence type="ECO:0000313" key="3">
    <source>
        <dbReference type="Proteomes" id="UP001597286"/>
    </source>
</evidence>
<dbReference type="EMBL" id="JBHUFB010000009">
    <property type="protein sequence ID" value="MFD1812243.1"/>
    <property type="molecule type" value="Genomic_DNA"/>
</dbReference>
<proteinExistence type="predicted"/>
<dbReference type="RefSeq" id="WP_378484759.1">
    <property type="nucleotide sequence ID" value="NZ_JBHUFB010000009.1"/>
</dbReference>
<gene>
    <name evidence="2" type="ORF">ACFSJG_08455</name>
</gene>
<keyword evidence="1" id="KW-0732">Signal</keyword>
<keyword evidence="3" id="KW-1185">Reference proteome</keyword>
<protein>
    <submittedName>
        <fullName evidence="2">Uncharacterized protein</fullName>
    </submittedName>
</protein>
<evidence type="ECO:0000256" key="1">
    <source>
        <dbReference type="SAM" id="SignalP"/>
    </source>
</evidence>
<dbReference type="Proteomes" id="UP001597286">
    <property type="component" value="Unassembled WGS sequence"/>
</dbReference>
<name>A0ABW4P1A1_9NOCA</name>
<accession>A0ABW4P1A1</accession>
<feature type="chain" id="PRO_5046361719" evidence="1">
    <location>
        <begin position="30"/>
        <end position="397"/>
    </location>
</feature>
<sequence length="397" mass="42051">MRLRKTGALLAAAVVAAGGAIVGVGTAAAQDGGFGSSAVAEALTSPLTPESIVGFDDTPPPNFSVTQNMENITVRHIGSGVPERGELNSIRTTFFRTGSPSRNITTIVEHPPAGFVFEGVSVWLTTYGPDTWVTNSPYLKLYESTELAPESVTVDPASGAVTIVAPDGGWEIPDYDPNTQTRTSQLGVYASYRIPNTAMPGPLPSGLTFDVTGMGRLGAAQMEGAVTEIAPLHPLEWVGSSDRVGCPGGVYYRDSQTVDGVKFDRNVVTRGHPGGEYRVEYDIEAEDTAAFLSRITDYPPSPDYKLTQVIVSTRDYRDHEWPTPEIDAATGAVTVTGSYPLATKVDVSFTYAQVPWTAREGSSQRGGGGFTVTGAEPYDAPVMEGTSFEVLPTPLAC</sequence>
<evidence type="ECO:0000313" key="2">
    <source>
        <dbReference type="EMBL" id="MFD1812243.1"/>
    </source>
</evidence>
<organism evidence="2 3">
    <name type="scientific">Rhodococcus gannanensis</name>
    <dbReference type="NCBI Taxonomy" id="1960308"/>
    <lineage>
        <taxon>Bacteria</taxon>
        <taxon>Bacillati</taxon>
        <taxon>Actinomycetota</taxon>
        <taxon>Actinomycetes</taxon>
        <taxon>Mycobacteriales</taxon>
        <taxon>Nocardiaceae</taxon>
        <taxon>Rhodococcus</taxon>
    </lineage>
</organism>
<comment type="caution">
    <text evidence="2">The sequence shown here is derived from an EMBL/GenBank/DDBJ whole genome shotgun (WGS) entry which is preliminary data.</text>
</comment>
<reference evidence="3" key="1">
    <citation type="journal article" date="2019" name="Int. J. Syst. Evol. Microbiol.">
        <title>The Global Catalogue of Microorganisms (GCM) 10K type strain sequencing project: providing services to taxonomists for standard genome sequencing and annotation.</title>
        <authorList>
            <consortium name="The Broad Institute Genomics Platform"/>
            <consortium name="The Broad Institute Genome Sequencing Center for Infectious Disease"/>
            <person name="Wu L."/>
            <person name="Ma J."/>
        </authorList>
    </citation>
    <scope>NUCLEOTIDE SEQUENCE [LARGE SCALE GENOMIC DNA]</scope>
    <source>
        <strain evidence="3">DT72</strain>
    </source>
</reference>